<sequence length="52" mass="6048">MEKEAIKADRIDVFKLDGSVAIELSNYLFEMFTSEIQQHVEHLKKGGVPIWR</sequence>
<organism evidence="1">
    <name type="scientific">termite gut metagenome</name>
    <dbReference type="NCBI Taxonomy" id="433724"/>
    <lineage>
        <taxon>unclassified sequences</taxon>
        <taxon>metagenomes</taxon>
        <taxon>organismal metagenomes</taxon>
    </lineage>
</organism>
<reference evidence="1" key="1">
    <citation type="submission" date="2019-03" db="EMBL/GenBank/DDBJ databases">
        <title>Single cell metagenomics reveals metabolic interactions within the superorganism composed of flagellate Streblomastix strix and complex community of Bacteroidetes bacteria on its surface.</title>
        <authorList>
            <person name="Treitli S.C."/>
            <person name="Kolisko M."/>
            <person name="Husnik F."/>
            <person name="Keeling P."/>
            <person name="Hampl V."/>
        </authorList>
    </citation>
    <scope>NUCLEOTIDE SEQUENCE</scope>
    <source>
        <strain evidence="1">STM</strain>
    </source>
</reference>
<name>A0A5J4Q0C5_9ZZZZ</name>
<accession>A0A5J4Q0C5</accession>
<evidence type="ECO:0000313" key="1">
    <source>
        <dbReference type="EMBL" id="KAA6315225.1"/>
    </source>
</evidence>
<proteinExistence type="predicted"/>
<dbReference type="AlphaFoldDB" id="A0A5J4Q0C5"/>
<protein>
    <submittedName>
        <fullName evidence="1">Uncharacterized protein</fullName>
    </submittedName>
</protein>
<gene>
    <name evidence="1" type="ORF">EZS27_034283</name>
</gene>
<comment type="caution">
    <text evidence="1">The sequence shown here is derived from an EMBL/GenBank/DDBJ whole genome shotgun (WGS) entry which is preliminary data.</text>
</comment>
<dbReference type="EMBL" id="SNRY01005334">
    <property type="protein sequence ID" value="KAA6315225.1"/>
    <property type="molecule type" value="Genomic_DNA"/>
</dbReference>